<protein>
    <recommendedName>
        <fullName evidence="4">Sushi domain-containing protein</fullName>
    </recommendedName>
</protein>
<evidence type="ECO:0008006" key="4">
    <source>
        <dbReference type="Google" id="ProtNLM"/>
    </source>
</evidence>
<dbReference type="AlphaFoldDB" id="A0A9Q3FPI5"/>
<evidence type="ECO:0000256" key="1">
    <source>
        <dbReference type="SAM" id="SignalP"/>
    </source>
</evidence>
<sequence length="170" mass="18760">MFATHLFLKRLKISITILAFQGLFWTSPIHQLAVNGDVSLPDTSKPTHGHGNPVKVVTCKRSYEAGHQLDYYTYCEIDNATEYLVMASSCYLRIGSERKISLKELQFPQCSKKGRAYAGAIATAFQEEPGAHKIIVTAGKIINSSDSIPTEGLTCAWSDLRPVCEIPNLP</sequence>
<accession>A0A9Q3FPI5</accession>
<comment type="caution">
    <text evidence="2">The sequence shown here is derived from an EMBL/GenBank/DDBJ whole genome shotgun (WGS) entry which is preliminary data.</text>
</comment>
<feature type="chain" id="PRO_5040489698" description="Sushi domain-containing protein" evidence="1">
    <location>
        <begin position="27"/>
        <end position="170"/>
    </location>
</feature>
<keyword evidence="1" id="KW-0732">Signal</keyword>
<dbReference type="EMBL" id="AVOT02046952">
    <property type="protein sequence ID" value="MBW0542227.1"/>
    <property type="molecule type" value="Genomic_DNA"/>
</dbReference>
<reference evidence="2" key="1">
    <citation type="submission" date="2021-03" db="EMBL/GenBank/DDBJ databases">
        <title>Draft genome sequence of rust myrtle Austropuccinia psidii MF-1, a brazilian biotype.</title>
        <authorList>
            <person name="Quecine M.C."/>
            <person name="Pachon D.M.R."/>
            <person name="Bonatelli M.L."/>
            <person name="Correr F.H."/>
            <person name="Franceschini L.M."/>
            <person name="Leite T.F."/>
            <person name="Margarido G.R.A."/>
            <person name="Almeida C.A."/>
            <person name="Ferrarezi J.A."/>
            <person name="Labate C.A."/>
        </authorList>
    </citation>
    <scope>NUCLEOTIDE SEQUENCE</scope>
    <source>
        <strain evidence="2">MF-1</strain>
    </source>
</reference>
<keyword evidence="3" id="KW-1185">Reference proteome</keyword>
<dbReference type="Proteomes" id="UP000765509">
    <property type="component" value="Unassembled WGS sequence"/>
</dbReference>
<name>A0A9Q3FPI5_9BASI</name>
<evidence type="ECO:0000313" key="2">
    <source>
        <dbReference type="EMBL" id="MBW0542227.1"/>
    </source>
</evidence>
<evidence type="ECO:0000313" key="3">
    <source>
        <dbReference type="Proteomes" id="UP000765509"/>
    </source>
</evidence>
<feature type="signal peptide" evidence="1">
    <location>
        <begin position="1"/>
        <end position="26"/>
    </location>
</feature>
<organism evidence="2 3">
    <name type="scientific">Austropuccinia psidii MF-1</name>
    <dbReference type="NCBI Taxonomy" id="1389203"/>
    <lineage>
        <taxon>Eukaryota</taxon>
        <taxon>Fungi</taxon>
        <taxon>Dikarya</taxon>
        <taxon>Basidiomycota</taxon>
        <taxon>Pucciniomycotina</taxon>
        <taxon>Pucciniomycetes</taxon>
        <taxon>Pucciniales</taxon>
        <taxon>Sphaerophragmiaceae</taxon>
        <taxon>Austropuccinia</taxon>
    </lineage>
</organism>
<proteinExistence type="predicted"/>
<gene>
    <name evidence="2" type="ORF">O181_081942</name>
</gene>